<feature type="transmembrane region" description="Helical" evidence="1">
    <location>
        <begin position="94"/>
        <end position="114"/>
    </location>
</feature>
<evidence type="ECO:0000256" key="1">
    <source>
        <dbReference type="SAM" id="Phobius"/>
    </source>
</evidence>
<feature type="transmembrane region" description="Helical" evidence="1">
    <location>
        <begin position="316"/>
        <end position="337"/>
    </location>
</feature>
<dbReference type="RefSeq" id="XP_013236882.1">
    <property type="nucleotide sequence ID" value="XM_013381428.1"/>
</dbReference>
<keyword evidence="1" id="KW-0472">Membrane</keyword>
<evidence type="ECO:0008006" key="4">
    <source>
        <dbReference type="Google" id="ProtNLM"/>
    </source>
</evidence>
<comment type="caution">
    <text evidence="2">The sequence shown here is derived from an EMBL/GenBank/DDBJ whole genome shotgun (WGS) entry which is preliminary data.</text>
</comment>
<proteinExistence type="predicted"/>
<sequence>MRPTTSVFALALGAIVAISTLFFLSTIFIVNKSTQETQLAASKQAIPGVKLFDTQEKSLSHKAHSLPSTSPALTLTPTHIDPASGLGDFMSSSVLLSIIRICTIGFVFVSVAIFSNHFPKKLTRILVKNVLVEYVRNGVSDFVNWFWCIPPQPASPLTRAKDRLLSVSTTILTTIFGKDSYILNGIYTILNDVILDGMLIPMFNATIIYPCTNPLSVFIPVFDLLMYIPRISLNVFCSLVFEPANNPPNPGTDPYYPIPLNRLAFGRLGFLRSIGVIFMFGGILYAYLCLIFALWSLNETIICSIGMFLSQLFFEILTILWKLMVDVFLMFLNFLWVKLFTMRIGKNIWSYFGFGEKKN</sequence>
<dbReference type="EMBL" id="JMKJ01000579">
    <property type="protein sequence ID" value="KGG50455.1"/>
    <property type="molecule type" value="Genomic_DNA"/>
</dbReference>
<feature type="transmembrane region" description="Helical" evidence="1">
    <location>
        <begin position="7"/>
        <end position="30"/>
    </location>
</feature>
<evidence type="ECO:0000313" key="2">
    <source>
        <dbReference type="EMBL" id="KGG50455.1"/>
    </source>
</evidence>
<accession>A0A098VND5</accession>
<dbReference type="AlphaFoldDB" id="A0A098VND5"/>
<name>A0A098VND5_9MICR</name>
<keyword evidence="1" id="KW-0812">Transmembrane</keyword>
<dbReference type="GeneID" id="25260670"/>
<evidence type="ECO:0000313" key="3">
    <source>
        <dbReference type="Proteomes" id="UP000029725"/>
    </source>
</evidence>
<feature type="transmembrane region" description="Helical" evidence="1">
    <location>
        <begin position="270"/>
        <end position="296"/>
    </location>
</feature>
<dbReference type="HOGENOM" id="CLU_771802_0_0_1"/>
<protein>
    <recommendedName>
        <fullName evidence="4">Transmembrane protein</fullName>
    </recommendedName>
</protein>
<keyword evidence="3" id="KW-1185">Reference proteome</keyword>
<gene>
    <name evidence="2" type="ORF">DI09_6p390</name>
</gene>
<reference evidence="2 3" key="1">
    <citation type="submission" date="2014-04" db="EMBL/GenBank/DDBJ databases">
        <title>A new species of microsporidia sheds light on the evolution of extreme parasitism.</title>
        <authorList>
            <person name="Haag K.L."/>
            <person name="James T.Y."/>
            <person name="Larsson R."/>
            <person name="Schaer T.M."/>
            <person name="Refardt D."/>
            <person name="Pombert J.-F."/>
            <person name="Ebert D."/>
        </authorList>
    </citation>
    <scope>NUCLEOTIDE SEQUENCE [LARGE SCALE GENOMIC DNA]</scope>
    <source>
        <strain evidence="2 3">UGP3</strain>
        <tissue evidence="2">Spores</tissue>
    </source>
</reference>
<dbReference type="VEuPathDB" id="MicrosporidiaDB:DI09_6p390"/>
<dbReference type="Proteomes" id="UP000029725">
    <property type="component" value="Unassembled WGS sequence"/>
</dbReference>
<organism evidence="2 3">
    <name type="scientific">Mitosporidium daphniae</name>
    <dbReference type="NCBI Taxonomy" id="1485682"/>
    <lineage>
        <taxon>Eukaryota</taxon>
        <taxon>Fungi</taxon>
        <taxon>Fungi incertae sedis</taxon>
        <taxon>Microsporidia</taxon>
        <taxon>Mitosporidium</taxon>
    </lineage>
</organism>
<keyword evidence="1" id="KW-1133">Transmembrane helix</keyword>